<dbReference type="SUPFAM" id="SSF49899">
    <property type="entry name" value="Concanavalin A-like lectins/glucanases"/>
    <property type="match status" value="2"/>
</dbReference>
<gene>
    <name evidence="8" type="ORF">IZO911_LOCUS36139</name>
</gene>
<dbReference type="PROSITE" id="PS51996">
    <property type="entry name" value="TR_MART"/>
    <property type="match status" value="1"/>
</dbReference>
<keyword evidence="7" id="KW-0472">Membrane</keyword>
<evidence type="ECO:0000256" key="1">
    <source>
        <dbReference type="ARBA" id="ARBA00009558"/>
    </source>
</evidence>
<sequence>MELDRVNMRLNRFVDGNISELQAANRNPIHGYQELVLMPLEQAVEKIAPFIDNITKYVQDAKRNCNHNLDILTWDESAAIYLYTMQSPFFSSLNKRLRAEDRHALKPWFAFLKLFLTALEKLPSTKVSVWRAVSCDVGSYYVANDMTIWWSVNSTSTDPDVVKIFLGETSTLFHIDAIYGKTISDYSAMPDEKEVILIPGTYLEVKSNPFNYLDHLFVVQMKEFTTEEYIQRDEFDISSEWISLTGGSIDRCHRLKQHKMVIISSLTLIILFILLFITCVHRKFRIWVDILYSFDCSNATDDISGTYNGIEVLPSWIPPNSEQGQLMLPTYITPDYSGQGVALKLDSSKPYQYIQLIHSPIFFNKTFTVSVWLNPNVEASKVYVILSQTYVSAPNLAICIIDQYAVIRVYKTLHWSSTKLKNFQWQYVTFAFSPLDLSMAIHIDGIFSSVGGIAKPEYGNFSILQTNIGSHDGFEQYNGIIDQLSIVFRIKGYIDILDEATLVVNYNFESDNIANDSQFEDTGYIDILDEATLVVNYNFESDNIANDSQFEDTGVNSIRAQFSYVSHQTGNRHDGQGTLLLYNSVESYFQSGGFILLSTHNYSYSYTLWTNVFNFSTFMPVIHLVARPERVSLENNNSICLALLTINGTEKNKLQVSVYIYGSGTSKMIISSTLITFSTWFHVAFVSKKNSSSLFVNGKLVASLIGENTINFGTINQQRLTLTVGNPRRQSKNDALYSSMCSIEQPEILSNQSVIGIDELRFYSRELKMKEIETLSTDGYVPSRFFFE</sequence>
<evidence type="ECO:0000256" key="4">
    <source>
        <dbReference type="ARBA" id="ARBA00022695"/>
    </source>
</evidence>
<evidence type="ECO:0000256" key="3">
    <source>
        <dbReference type="ARBA" id="ARBA00022679"/>
    </source>
</evidence>
<dbReference type="AlphaFoldDB" id="A0A815GK53"/>
<dbReference type="Gene3D" id="2.60.120.200">
    <property type="match status" value="2"/>
</dbReference>
<name>A0A815GK53_9BILA</name>
<dbReference type="InterPro" id="IPR013320">
    <property type="entry name" value="ConA-like_dom_sf"/>
</dbReference>
<dbReference type="GO" id="GO:0106274">
    <property type="term" value="F:NAD+-protein-arginine ADP-ribosyltransferase activity"/>
    <property type="evidence" value="ECO:0007669"/>
    <property type="project" value="UniProtKB-EC"/>
</dbReference>
<dbReference type="Pfam" id="PF13385">
    <property type="entry name" value="Laminin_G_3"/>
    <property type="match status" value="1"/>
</dbReference>
<dbReference type="EMBL" id="CAJNOE010000816">
    <property type="protein sequence ID" value="CAF1339331.1"/>
    <property type="molecule type" value="Genomic_DNA"/>
</dbReference>
<evidence type="ECO:0000256" key="7">
    <source>
        <dbReference type="SAM" id="Phobius"/>
    </source>
</evidence>
<keyword evidence="6" id="KW-0521">NADP</keyword>
<keyword evidence="7" id="KW-0812">Transmembrane</keyword>
<keyword evidence="6" id="KW-0520">NAD</keyword>
<protein>
    <recommendedName>
        <fullName evidence="6">NAD(P)(+)--arginine ADP-ribosyltransferase</fullName>
        <ecNumber evidence="6">2.4.2.31</ecNumber>
    </recommendedName>
    <alternativeName>
        <fullName evidence="6">Mono(ADP-ribosyl)transferase</fullName>
    </alternativeName>
</protein>
<feature type="transmembrane region" description="Helical" evidence="7">
    <location>
        <begin position="260"/>
        <end position="277"/>
    </location>
</feature>
<keyword evidence="3 6" id="KW-0808">Transferase</keyword>
<dbReference type="Pfam" id="PF01129">
    <property type="entry name" value="ART"/>
    <property type="match status" value="1"/>
</dbReference>
<evidence type="ECO:0000256" key="6">
    <source>
        <dbReference type="RuleBase" id="RU361228"/>
    </source>
</evidence>
<dbReference type="InterPro" id="IPR000768">
    <property type="entry name" value="ART"/>
</dbReference>
<organism evidence="8 9">
    <name type="scientific">Adineta steineri</name>
    <dbReference type="NCBI Taxonomy" id="433720"/>
    <lineage>
        <taxon>Eukaryota</taxon>
        <taxon>Metazoa</taxon>
        <taxon>Spiralia</taxon>
        <taxon>Gnathifera</taxon>
        <taxon>Rotifera</taxon>
        <taxon>Eurotatoria</taxon>
        <taxon>Bdelloidea</taxon>
        <taxon>Adinetida</taxon>
        <taxon>Adinetidae</taxon>
        <taxon>Adineta</taxon>
    </lineage>
</organism>
<keyword evidence="4" id="KW-0548">Nucleotidyltransferase</keyword>
<evidence type="ECO:0000313" key="9">
    <source>
        <dbReference type="Proteomes" id="UP000663860"/>
    </source>
</evidence>
<proteinExistence type="inferred from homology"/>
<comment type="caution">
    <text evidence="8">The sequence shown here is derived from an EMBL/GenBank/DDBJ whole genome shotgun (WGS) entry which is preliminary data.</text>
</comment>
<dbReference type="Gene3D" id="3.90.176.10">
    <property type="entry name" value="Toxin ADP-ribosyltransferase, Chain A, domain 1"/>
    <property type="match status" value="1"/>
</dbReference>
<dbReference type="Proteomes" id="UP000663860">
    <property type="component" value="Unassembled WGS sequence"/>
</dbReference>
<accession>A0A815GK53</accession>
<keyword evidence="7" id="KW-1133">Transmembrane helix</keyword>
<evidence type="ECO:0000256" key="2">
    <source>
        <dbReference type="ARBA" id="ARBA00022676"/>
    </source>
</evidence>
<comment type="catalytic activity">
    <reaction evidence="5 6">
        <text>L-arginyl-[protein] + NAD(+) = N(omega)-(ADP-D-ribosyl)-L-arginyl-[protein] + nicotinamide + H(+)</text>
        <dbReference type="Rhea" id="RHEA:19149"/>
        <dbReference type="Rhea" id="RHEA-COMP:10532"/>
        <dbReference type="Rhea" id="RHEA-COMP:15087"/>
        <dbReference type="ChEBI" id="CHEBI:15378"/>
        <dbReference type="ChEBI" id="CHEBI:17154"/>
        <dbReference type="ChEBI" id="CHEBI:29965"/>
        <dbReference type="ChEBI" id="CHEBI:57540"/>
        <dbReference type="ChEBI" id="CHEBI:142554"/>
        <dbReference type="EC" id="2.4.2.31"/>
    </reaction>
</comment>
<comment type="similarity">
    <text evidence="1 6">Belongs to the Arg-specific ADP-ribosyltransferase family.</text>
</comment>
<evidence type="ECO:0000313" key="8">
    <source>
        <dbReference type="EMBL" id="CAF1339331.1"/>
    </source>
</evidence>
<dbReference type="SUPFAM" id="SSF56399">
    <property type="entry name" value="ADP-ribosylation"/>
    <property type="match status" value="1"/>
</dbReference>
<keyword evidence="2 6" id="KW-0328">Glycosyltransferase</keyword>
<dbReference type="GO" id="GO:0016779">
    <property type="term" value="F:nucleotidyltransferase activity"/>
    <property type="evidence" value="ECO:0007669"/>
    <property type="project" value="UniProtKB-KW"/>
</dbReference>
<dbReference type="EC" id="2.4.2.31" evidence="6"/>
<reference evidence="8" key="1">
    <citation type="submission" date="2021-02" db="EMBL/GenBank/DDBJ databases">
        <authorList>
            <person name="Nowell W R."/>
        </authorList>
    </citation>
    <scope>NUCLEOTIDE SEQUENCE</scope>
</reference>
<evidence type="ECO:0000256" key="5">
    <source>
        <dbReference type="ARBA" id="ARBA00047597"/>
    </source>
</evidence>